<proteinExistence type="predicted"/>
<dbReference type="Proteomes" id="UP000251002">
    <property type="component" value="Unassembled WGS sequence"/>
</dbReference>
<dbReference type="AlphaFoldDB" id="A0A365KLR6"/>
<gene>
    <name evidence="1" type="ORF">DP120_17025</name>
</gene>
<protein>
    <submittedName>
        <fullName evidence="1">Uncharacterized protein</fullName>
    </submittedName>
</protein>
<dbReference type="EMBL" id="QLZR01000009">
    <property type="protein sequence ID" value="RAZ73638.1"/>
    <property type="molecule type" value="Genomic_DNA"/>
</dbReference>
<comment type="caution">
    <text evidence="1">The sequence shown here is derived from an EMBL/GenBank/DDBJ whole genome shotgun (WGS) entry which is preliminary data.</text>
</comment>
<organism evidence="1 2">
    <name type="scientific">Planococcus halotolerans</name>
    <dbReference type="NCBI Taxonomy" id="2233542"/>
    <lineage>
        <taxon>Bacteria</taxon>
        <taxon>Bacillati</taxon>
        <taxon>Bacillota</taxon>
        <taxon>Bacilli</taxon>
        <taxon>Bacillales</taxon>
        <taxon>Caryophanaceae</taxon>
        <taxon>Planococcus</taxon>
    </lineage>
</organism>
<keyword evidence="2" id="KW-1185">Reference proteome</keyword>
<dbReference type="RefSeq" id="WP_112224828.1">
    <property type="nucleotide sequence ID" value="NZ_CP196859.1"/>
</dbReference>
<evidence type="ECO:0000313" key="2">
    <source>
        <dbReference type="Proteomes" id="UP000251002"/>
    </source>
</evidence>
<name>A0A365KLR6_9BACL</name>
<sequence length="91" mass="11087">MKVNRMKMHKIWSYMKKRCDDSKDPLYKNYGAIGIGYQSSWANFENFFEDMNTDYPRSVVLERHDKQSDFSIENCCWRDILDRDIRVVDYK</sequence>
<reference evidence="1 2" key="1">
    <citation type="submission" date="2018-06" db="EMBL/GenBank/DDBJ databases">
        <title>The draft genome sequences of strains SCU63 and S1.</title>
        <authorList>
            <person name="Gan L."/>
        </authorList>
    </citation>
    <scope>NUCLEOTIDE SEQUENCE [LARGE SCALE GENOMIC DNA]</scope>
    <source>
        <strain evidence="1 2">SCU63</strain>
    </source>
</reference>
<evidence type="ECO:0000313" key="1">
    <source>
        <dbReference type="EMBL" id="RAZ73638.1"/>
    </source>
</evidence>
<accession>A0A365KLR6</accession>